<dbReference type="EMBL" id="QZCE01000002">
    <property type="protein sequence ID" value="NEZ67924.1"/>
    <property type="molecule type" value="Genomic_DNA"/>
</dbReference>
<comment type="caution">
    <text evidence="2">The sequence shown here is derived from an EMBL/GenBank/DDBJ whole genome shotgun (WGS) entry which is preliminary data.</text>
</comment>
<reference evidence="2 3" key="1">
    <citation type="journal article" date="2020" name="Microb. Ecol.">
        <title>Ecogenomics of the Marine Benthic Filamentous Cyanobacterium Adonisia.</title>
        <authorList>
            <person name="Walter J.M."/>
            <person name="Coutinho F.H."/>
            <person name="Leomil L."/>
            <person name="Hargreaves P.I."/>
            <person name="Campeao M.E."/>
            <person name="Vieira V.V."/>
            <person name="Silva B.S."/>
            <person name="Fistarol G.O."/>
            <person name="Salomon P.S."/>
            <person name="Sawabe T."/>
            <person name="Mino S."/>
            <person name="Hosokawa M."/>
            <person name="Miyashita H."/>
            <person name="Maruyama F."/>
            <person name="van Verk M.C."/>
            <person name="Dutilh B.E."/>
            <person name="Thompson C.C."/>
            <person name="Thompson F.L."/>
        </authorList>
    </citation>
    <scope>NUCLEOTIDE SEQUENCE [LARGE SCALE GENOMIC DNA]</scope>
    <source>
        <strain evidence="2 3">CCMR0082</strain>
    </source>
</reference>
<protein>
    <submittedName>
        <fullName evidence="2">Uncharacterized protein</fullName>
    </submittedName>
</protein>
<proteinExistence type="predicted"/>
<evidence type="ECO:0000313" key="2">
    <source>
        <dbReference type="EMBL" id="NEZ67924.1"/>
    </source>
</evidence>
<organism evidence="2 3">
    <name type="scientific">Adonisia turfae CCMR0082</name>
    <dbReference type="NCBI Taxonomy" id="2304604"/>
    <lineage>
        <taxon>Bacteria</taxon>
        <taxon>Bacillati</taxon>
        <taxon>Cyanobacteriota</taxon>
        <taxon>Adonisia</taxon>
        <taxon>Adonisia turfae</taxon>
    </lineage>
</organism>
<dbReference type="RefSeq" id="WP_163671197.1">
    <property type="nucleotide sequence ID" value="NZ_QZCE01000002.1"/>
</dbReference>
<keyword evidence="1" id="KW-0175">Coiled coil</keyword>
<sequence>MANKNPVQTAAFKAQQVPKYGDKALGKPICVRYLADIDEILRDLPNRQEFIRNAVASALIEQGLLDTYGDSTHKDKINQLLNDADRVKTLEAKVIELERQLKAMSNATTTAKPELEPNLLGTDWSQVPSAELKGSQAPGSAEEKIRRAIEAIRAYNEGKELSQMYRLSEANVRYLSGSRHGTIKAYFAANPELNDYNTSYGFTVQHDRGKTPIAEVIEW</sequence>
<accession>A0A6M0SHT9</accession>
<evidence type="ECO:0000313" key="3">
    <source>
        <dbReference type="Proteomes" id="UP000473574"/>
    </source>
</evidence>
<name>A0A6M0SHT9_9CYAN</name>
<evidence type="ECO:0000256" key="1">
    <source>
        <dbReference type="SAM" id="Coils"/>
    </source>
</evidence>
<gene>
    <name evidence="2" type="ORF">D0962_35175</name>
</gene>
<dbReference type="AlphaFoldDB" id="A0A6M0SHT9"/>
<feature type="coiled-coil region" evidence="1">
    <location>
        <begin position="80"/>
        <end position="107"/>
    </location>
</feature>
<dbReference type="Proteomes" id="UP000473574">
    <property type="component" value="Unassembled WGS sequence"/>
</dbReference>